<feature type="transmembrane region" description="Helical" evidence="7">
    <location>
        <begin position="100"/>
        <end position="122"/>
    </location>
</feature>
<keyword evidence="3 7" id="KW-0812">Transmembrane</keyword>
<dbReference type="Pfam" id="PF05620">
    <property type="entry name" value="TMEM208_SND2"/>
    <property type="match status" value="2"/>
</dbReference>
<evidence type="ECO:0000313" key="8">
    <source>
        <dbReference type="EMBL" id="KAF0739747.1"/>
    </source>
</evidence>
<comment type="similarity">
    <text evidence="2">Belongs to the TMEM208 family.</text>
</comment>
<evidence type="ECO:0000256" key="2">
    <source>
        <dbReference type="ARBA" id="ARBA00009950"/>
    </source>
</evidence>
<dbReference type="GO" id="GO:0006624">
    <property type="term" value="P:vacuolar protein processing"/>
    <property type="evidence" value="ECO:0007669"/>
    <property type="project" value="TreeGrafter"/>
</dbReference>
<dbReference type="InterPro" id="IPR008506">
    <property type="entry name" value="SND2/TMEM208"/>
</dbReference>
<keyword evidence="9" id="KW-1185">Reference proteome</keyword>
<reference evidence="8 9" key="1">
    <citation type="submission" date="2019-07" db="EMBL/GenBank/DDBJ databases">
        <title>Genomics analysis of Aphanomyces spp. identifies a new class of oomycete effector associated with host adaptation.</title>
        <authorList>
            <person name="Gaulin E."/>
        </authorList>
    </citation>
    <scope>NUCLEOTIDE SEQUENCE [LARGE SCALE GENOMIC DNA]</scope>
    <source>
        <strain evidence="8 9">ATCC 201684</strain>
    </source>
</reference>
<evidence type="ECO:0000256" key="3">
    <source>
        <dbReference type="ARBA" id="ARBA00022692"/>
    </source>
</evidence>
<dbReference type="VEuPathDB" id="FungiDB:AeMF1_000674"/>
<evidence type="ECO:0000256" key="4">
    <source>
        <dbReference type="ARBA" id="ARBA00022824"/>
    </source>
</evidence>
<comment type="subcellular location">
    <subcellularLocation>
        <location evidence="1">Endoplasmic reticulum membrane</location>
        <topology evidence="1">Multi-pass membrane protein</topology>
    </subcellularLocation>
</comment>
<dbReference type="PANTHER" id="PTHR13505">
    <property type="entry name" value="TRANSMEMBRANE PROTEIN 208"/>
    <property type="match status" value="1"/>
</dbReference>
<organism evidence="8 9">
    <name type="scientific">Aphanomyces euteiches</name>
    <dbReference type="NCBI Taxonomy" id="100861"/>
    <lineage>
        <taxon>Eukaryota</taxon>
        <taxon>Sar</taxon>
        <taxon>Stramenopiles</taxon>
        <taxon>Oomycota</taxon>
        <taxon>Saprolegniomycetes</taxon>
        <taxon>Saprolegniales</taxon>
        <taxon>Verrucalvaceae</taxon>
        <taxon>Aphanomyces</taxon>
    </lineage>
</organism>
<evidence type="ECO:0000256" key="7">
    <source>
        <dbReference type="SAM" id="Phobius"/>
    </source>
</evidence>
<gene>
    <name evidence="8" type="ORF">Ae201684_004640</name>
</gene>
<evidence type="ECO:0000313" key="9">
    <source>
        <dbReference type="Proteomes" id="UP000481153"/>
    </source>
</evidence>
<protein>
    <recommendedName>
        <fullName evidence="10">Transmembrane protein 208</fullName>
    </recommendedName>
</protein>
<evidence type="ECO:0008006" key="10">
    <source>
        <dbReference type="Google" id="ProtNLM"/>
    </source>
</evidence>
<dbReference type="EMBL" id="VJMJ01000062">
    <property type="protein sequence ID" value="KAF0739747.1"/>
    <property type="molecule type" value="Genomic_DNA"/>
</dbReference>
<evidence type="ECO:0000256" key="6">
    <source>
        <dbReference type="ARBA" id="ARBA00023136"/>
    </source>
</evidence>
<name>A0A6G0XHF7_9STRA</name>
<sequence length="153" mass="16792">MAGQAAKKAQKAGSALSSKLNKAIMSVNAVYILYRILWCFSSFSSWHATGYAFILTMTYASYSMAVGSAMEGTNNEYAMDVLIVTLAVQVGTLISDYFWYLYLVVPGYVFYFVGGKAIAYFFPPGGAQDKAGEPTISKRMAKLEKRGVRQRAP</sequence>
<proteinExistence type="inferred from homology"/>
<evidence type="ECO:0000256" key="5">
    <source>
        <dbReference type="ARBA" id="ARBA00022989"/>
    </source>
</evidence>
<dbReference type="GO" id="GO:0005773">
    <property type="term" value="C:vacuole"/>
    <property type="evidence" value="ECO:0007669"/>
    <property type="project" value="GOC"/>
</dbReference>
<dbReference type="AlphaFoldDB" id="A0A6G0XHF7"/>
<dbReference type="PANTHER" id="PTHR13505:SF7">
    <property type="entry name" value="TRANSMEMBRANE PROTEIN 208"/>
    <property type="match status" value="1"/>
</dbReference>
<evidence type="ECO:0000256" key="1">
    <source>
        <dbReference type="ARBA" id="ARBA00004477"/>
    </source>
</evidence>
<keyword evidence="5 7" id="KW-1133">Transmembrane helix</keyword>
<keyword evidence="6 7" id="KW-0472">Membrane</keyword>
<accession>A0A6G0XHF7</accession>
<dbReference type="GO" id="GO:0005789">
    <property type="term" value="C:endoplasmic reticulum membrane"/>
    <property type="evidence" value="ECO:0007669"/>
    <property type="project" value="UniProtKB-SubCell"/>
</dbReference>
<dbReference type="Proteomes" id="UP000481153">
    <property type="component" value="Unassembled WGS sequence"/>
</dbReference>
<comment type="caution">
    <text evidence="8">The sequence shown here is derived from an EMBL/GenBank/DDBJ whole genome shotgun (WGS) entry which is preliminary data.</text>
</comment>
<keyword evidence="4" id="KW-0256">Endoplasmic reticulum</keyword>